<dbReference type="SUPFAM" id="SSF48452">
    <property type="entry name" value="TPR-like"/>
    <property type="match status" value="1"/>
</dbReference>
<dbReference type="SMART" id="SM00028">
    <property type="entry name" value="TPR"/>
    <property type="match status" value="3"/>
</dbReference>
<evidence type="ECO:0000313" key="5">
    <source>
        <dbReference type="EMBL" id="ACS79350.1"/>
    </source>
</evidence>
<dbReference type="InterPro" id="IPR029063">
    <property type="entry name" value="SAM-dependent_MTases_sf"/>
</dbReference>
<dbReference type="InterPro" id="IPR022642">
    <property type="entry name" value="CheR_C"/>
</dbReference>
<keyword evidence="2 5" id="KW-0808">Transferase</keyword>
<dbReference type="KEGG" id="dsa:Desal_1288"/>
<dbReference type="EMBL" id="CP001649">
    <property type="protein sequence ID" value="ACS79350.1"/>
    <property type="molecule type" value="Genomic_DNA"/>
</dbReference>
<name>C6C1V4_MARSD</name>
<evidence type="ECO:0000256" key="2">
    <source>
        <dbReference type="ARBA" id="ARBA00022679"/>
    </source>
</evidence>
<dbReference type="EC" id="2.1.1.80" evidence="5"/>
<sequence>MINFLTDDRVSELADMVRNRFGLNFSSERWKDLRSAVVRFQREDSSFKTPAECLEYILSPTVGTDDLEQFINRLTIGETFFFRDTNALRVLEYEILRKISGRGSGLNGAARIWSTACSTGEEPYTLAMICRRSGVSAEIFGTDIDSKALIKAREGCYRKWSFRSEDTGFRDIFFRKVGSNSFLLDSSIKRMVNLSRLNLMDASVPVALQDMDVILCRNVLMYFSSAGVNSVLDKLWDCLTPGGWLVATPSESGLLSSHGRFEPVNVGGVLLYRKNENYVPECRMDFDGFKFRDDFKTSFSSAAEQFDFNAQLESTPADFVDLKFPEPEIPVPEVESVPEPPVIPRAGNDGAALLKQAGEVRMHGDTLKAVSLYKEVVEHENPREIKAAAFLGIAGIKADSGLTDEAALWCAKALELDRVSPCAHFLLGQICFQQGDLSTALAHMRNAVFLDSEFIMAHFLLGNIYLEQNDSNGALRHFRISMQELDKMDQDDPVPCSDNVTAGRLMEMVRLVQQQLVQ</sequence>
<keyword evidence="1 5" id="KW-0489">Methyltransferase</keyword>
<feature type="domain" description="CheR-type methyltransferase" evidence="4">
    <location>
        <begin position="1"/>
        <end position="277"/>
    </location>
</feature>
<dbReference type="PRINTS" id="PR00996">
    <property type="entry name" value="CHERMTFRASE"/>
</dbReference>
<reference evidence="5 6" key="1">
    <citation type="submission" date="2009-06" db="EMBL/GenBank/DDBJ databases">
        <title>Complete sequence of Desulfovibrio salexigens DSM 2638.</title>
        <authorList>
            <consortium name="US DOE Joint Genome Institute"/>
            <person name="Lucas S."/>
            <person name="Copeland A."/>
            <person name="Lapidus A."/>
            <person name="Glavina del Rio T."/>
            <person name="Tice H."/>
            <person name="Bruce D."/>
            <person name="Goodwin L."/>
            <person name="Pitluck S."/>
            <person name="Munk A.C."/>
            <person name="Brettin T."/>
            <person name="Detter J.C."/>
            <person name="Han C."/>
            <person name="Tapia R."/>
            <person name="Larimer F."/>
            <person name="Land M."/>
            <person name="Hauser L."/>
            <person name="Kyrpides N."/>
            <person name="Anderson I."/>
            <person name="Wall J.D."/>
            <person name="Arkin A.P."/>
            <person name="Dehal P."/>
            <person name="Chivian D."/>
            <person name="Giles B."/>
            <person name="Hazen T.C."/>
        </authorList>
    </citation>
    <scope>NUCLEOTIDE SEQUENCE [LARGE SCALE GENOMIC DNA]</scope>
    <source>
        <strain evidence="6">ATCC 14822 / DSM 2638 / NCIMB 8403 / VKM B-1763</strain>
    </source>
</reference>
<dbReference type="GO" id="GO:0008983">
    <property type="term" value="F:protein-glutamate O-methyltransferase activity"/>
    <property type="evidence" value="ECO:0007669"/>
    <property type="project" value="UniProtKB-EC"/>
</dbReference>
<dbReference type="AlphaFoldDB" id="C6C1V4"/>
<dbReference type="InterPro" id="IPR019734">
    <property type="entry name" value="TPR_rpt"/>
</dbReference>
<dbReference type="OrthoDB" id="9786165at2"/>
<dbReference type="InterPro" id="IPR000780">
    <property type="entry name" value="CheR_MeTrfase"/>
</dbReference>
<dbReference type="STRING" id="526222.Desal_1288"/>
<proteinExistence type="predicted"/>
<gene>
    <name evidence="5" type="ordered locus">Desal_1288</name>
</gene>
<keyword evidence="3" id="KW-0949">S-adenosyl-L-methionine</keyword>
<protein>
    <submittedName>
        <fullName evidence="5">MCP methyltransferase, CheR-type</fullName>
        <ecNumber evidence="5">2.1.1.80</ecNumber>
    </submittedName>
</protein>
<dbReference type="Proteomes" id="UP000002601">
    <property type="component" value="Chromosome"/>
</dbReference>
<evidence type="ECO:0000313" key="6">
    <source>
        <dbReference type="Proteomes" id="UP000002601"/>
    </source>
</evidence>
<dbReference type="InterPro" id="IPR050903">
    <property type="entry name" value="Bact_Chemotaxis_MeTrfase"/>
</dbReference>
<evidence type="ECO:0000259" key="4">
    <source>
        <dbReference type="PROSITE" id="PS50123"/>
    </source>
</evidence>
<accession>C6C1V4</accession>
<evidence type="ECO:0000256" key="3">
    <source>
        <dbReference type="ARBA" id="ARBA00022691"/>
    </source>
</evidence>
<dbReference type="Pfam" id="PF01739">
    <property type="entry name" value="CheR"/>
    <property type="match status" value="1"/>
</dbReference>
<dbReference type="PANTHER" id="PTHR24422:SF19">
    <property type="entry name" value="CHEMOTAXIS PROTEIN METHYLTRANSFERASE"/>
    <property type="match status" value="1"/>
</dbReference>
<dbReference type="HOGENOM" id="CLU_025854_4_1_7"/>
<dbReference type="GO" id="GO:0032259">
    <property type="term" value="P:methylation"/>
    <property type="evidence" value="ECO:0007669"/>
    <property type="project" value="UniProtKB-KW"/>
</dbReference>
<dbReference type="SMART" id="SM00138">
    <property type="entry name" value="MeTrc"/>
    <property type="match status" value="1"/>
</dbReference>
<dbReference type="Pfam" id="PF12895">
    <property type="entry name" value="ANAPC3"/>
    <property type="match status" value="1"/>
</dbReference>
<dbReference type="SUPFAM" id="SSF53335">
    <property type="entry name" value="S-adenosyl-L-methionine-dependent methyltransferases"/>
    <property type="match status" value="1"/>
</dbReference>
<dbReference type="Gene3D" id="1.25.40.10">
    <property type="entry name" value="Tetratricopeptide repeat domain"/>
    <property type="match status" value="1"/>
</dbReference>
<keyword evidence="6" id="KW-1185">Reference proteome</keyword>
<dbReference type="Gene3D" id="3.40.50.150">
    <property type="entry name" value="Vaccinia Virus protein VP39"/>
    <property type="match status" value="1"/>
</dbReference>
<dbReference type="PANTHER" id="PTHR24422">
    <property type="entry name" value="CHEMOTAXIS PROTEIN METHYLTRANSFERASE"/>
    <property type="match status" value="1"/>
</dbReference>
<dbReference type="PROSITE" id="PS50123">
    <property type="entry name" value="CHER"/>
    <property type="match status" value="1"/>
</dbReference>
<dbReference type="eggNOG" id="COG0457">
    <property type="taxonomic scope" value="Bacteria"/>
</dbReference>
<dbReference type="eggNOG" id="COG1352">
    <property type="taxonomic scope" value="Bacteria"/>
</dbReference>
<evidence type="ECO:0000256" key="1">
    <source>
        <dbReference type="ARBA" id="ARBA00022603"/>
    </source>
</evidence>
<organism evidence="5 6">
    <name type="scientific">Maridesulfovibrio salexigens (strain ATCC 14822 / DSM 2638 / NCIMB 8403 / VKM B-1763)</name>
    <name type="common">Desulfovibrio salexigens</name>
    <dbReference type="NCBI Taxonomy" id="526222"/>
    <lineage>
        <taxon>Bacteria</taxon>
        <taxon>Pseudomonadati</taxon>
        <taxon>Thermodesulfobacteriota</taxon>
        <taxon>Desulfovibrionia</taxon>
        <taxon>Desulfovibrionales</taxon>
        <taxon>Desulfovibrionaceae</taxon>
        <taxon>Maridesulfovibrio</taxon>
    </lineage>
</organism>
<dbReference type="InterPro" id="IPR011990">
    <property type="entry name" value="TPR-like_helical_dom_sf"/>
</dbReference>